<evidence type="ECO:0000313" key="2">
    <source>
        <dbReference type="Proteomes" id="UP000634136"/>
    </source>
</evidence>
<proteinExistence type="predicted"/>
<dbReference type="Proteomes" id="UP000634136">
    <property type="component" value="Unassembled WGS sequence"/>
</dbReference>
<accession>A0A834TPB0</accession>
<gene>
    <name evidence="1" type="ORF">G2W53_016764</name>
</gene>
<organism evidence="1 2">
    <name type="scientific">Senna tora</name>
    <dbReference type="NCBI Taxonomy" id="362788"/>
    <lineage>
        <taxon>Eukaryota</taxon>
        <taxon>Viridiplantae</taxon>
        <taxon>Streptophyta</taxon>
        <taxon>Embryophyta</taxon>
        <taxon>Tracheophyta</taxon>
        <taxon>Spermatophyta</taxon>
        <taxon>Magnoliopsida</taxon>
        <taxon>eudicotyledons</taxon>
        <taxon>Gunneridae</taxon>
        <taxon>Pentapetalae</taxon>
        <taxon>rosids</taxon>
        <taxon>fabids</taxon>
        <taxon>Fabales</taxon>
        <taxon>Fabaceae</taxon>
        <taxon>Caesalpinioideae</taxon>
        <taxon>Cassia clade</taxon>
        <taxon>Senna</taxon>
    </lineage>
</organism>
<dbReference type="EMBL" id="JAAIUW010000006">
    <property type="protein sequence ID" value="KAF7825600.1"/>
    <property type="molecule type" value="Genomic_DNA"/>
</dbReference>
<name>A0A834TPB0_9FABA</name>
<comment type="caution">
    <text evidence="1">The sequence shown here is derived from an EMBL/GenBank/DDBJ whole genome shotgun (WGS) entry which is preliminary data.</text>
</comment>
<reference evidence="1" key="1">
    <citation type="submission" date="2020-09" db="EMBL/GenBank/DDBJ databases">
        <title>Genome-Enabled Discovery of Anthraquinone Biosynthesis in Senna tora.</title>
        <authorList>
            <person name="Kang S.-H."/>
            <person name="Pandey R.P."/>
            <person name="Lee C.-M."/>
            <person name="Sim J.-S."/>
            <person name="Jeong J.-T."/>
            <person name="Choi B.-S."/>
            <person name="Jung M."/>
            <person name="Ginzburg D."/>
            <person name="Zhao K."/>
            <person name="Won S.Y."/>
            <person name="Oh T.-J."/>
            <person name="Yu Y."/>
            <person name="Kim N.-H."/>
            <person name="Lee O.R."/>
            <person name="Lee T.-H."/>
            <person name="Bashyal P."/>
            <person name="Kim T.-S."/>
            <person name="Lee W.-H."/>
            <person name="Kawkins C."/>
            <person name="Kim C.-K."/>
            <person name="Kim J.S."/>
            <person name="Ahn B.O."/>
            <person name="Rhee S.Y."/>
            <person name="Sohng J.K."/>
        </authorList>
    </citation>
    <scope>NUCLEOTIDE SEQUENCE</scope>
    <source>
        <tissue evidence="1">Leaf</tissue>
    </source>
</reference>
<evidence type="ECO:0000313" key="1">
    <source>
        <dbReference type="EMBL" id="KAF7825600.1"/>
    </source>
</evidence>
<dbReference type="AlphaFoldDB" id="A0A834TPB0"/>
<keyword evidence="2" id="KW-1185">Reference proteome</keyword>
<sequence length="50" mass="5867">MKLRGRKNTDLRNVVWKYKEVTKAGGLGYCIERKPWAMSMKDAKRNGFSF</sequence>
<protein>
    <submittedName>
        <fullName evidence="1">Uncharacterized protein</fullName>
    </submittedName>
</protein>